<dbReference type="OrthoDB" id="5857104at2759"/>
<dbReference type="Gene3D" id="3.40.50.10810">
    <property type="entry name" value="Tandem AAA-ATPase domain"/>
    <property type="match status" value="1"/>
</dbReference>
<feature type="compositionally biased region" description="Basic and acidic residues" evidence="12">
    <location>
        <begin position="1858"/>
        <end position="1874"/>
    </location>
</feature>
<evidence type="ECO:0000256" key="2">
    <source>
        <dbReference type="ARBA" id="ARBA00007025"/>
    </source>
</evidence>
<evidence type="ECO:0000256" key="12">
    <source>
        <dbReference type="SAM" id="MobiDB-lite"/>
    </source>
</evidence>
<keyword evidence="8" id="KW-0238">DNA-binding</keyword>
<feature type="domain" description="Chromo" evidence="13">
    <location>
        <begin position="327"/>
        <end position="420"/>
    </location>
</feature>
<dbReference type="CDD" id="cd18666">
    <property type="entry name" value="CD1_tandem_CHD1-2_like"/>
    <property type="match status" value="1"/>
</dbReference>
<dbReference type="GO" id="GO:0016887">
    <property type="term" value="F:ATP hydrolysis activity"/>
    <property type="evidence" value="ECO:0007669"/>
    <property type="project" value="TreeGrafter"/>
</dbReference>
<feature type="domain" description="Helicase ATP-binding" evidence="14">
    <location>
        <begin position="555"/>
        <end position="724"/>
    </location>
</feature>
<dbReference type="InterPro" id="IPR001650">
    <property type="entry name" value="Helicase_C-like"/>
</dbReference>
<dbReference type="InterPro" id="IPR016197">
    <property type="entry name" value="Chromo-like_dom_sf"/>
</dbReference>
<dbReference type="GO" id="GO:0005524">
    <property type="term" value="F:ATP binding"/>
    <property type="evidence" value="ECO:0007669"/>
    <property type="project" value="UniProtKB-KW"/>
</dbReference>
<dbReference type="InterPro" id="IPR023780">
    <property type="entry name" value="Chromo_domain"/>
</dbReference>
<dbReference type="KEGG" id="aten:116299923"/>
<evidence type="ECO:0000259" key="15">
    <source>
        <dbReference type="PROSITE" id="PS51194"/>
    </source>
</evidence>
<dbReference type="SMART" id="SM01176">
    <property type="entry name" value="DUF4208"/>
    <property type="match status" value="1"/>
</dbReference>
<dbReference type="Gene3D" id="6.10.140.1440">
    <property type="match status" value="1"/>
</dbReference>
<comment type="catalytic activity">
    <reaction evidence="11">
        <text>ATP + H2O = ADP + phosphate + H(+)</text>
        <dbReference type="Rhea" id="RHEA:13065"/>
        <dbReference type="ChEBI" id="CHEBI:15377"/>
        <dbReference type="ChEBI" id="CHEBI:15378"/>
        <dbReference type="ChEBI" id="CHEBI:30616"/>
        <dbReference type="ChEBI" id="CHEBI:43474"/>
        <dbReference type="ChEBI" id="CHEBI:456216"/>
    </reaction>
</comment>
<dbReference type="InterPro" id="IPR014001">
    <property type="entry name" value="Helicase_ATP-bd"/>
</dbReference>
<evidence type="ECO:0000256" key="8">
    <source>
        <dbReference type="ARBA" id="ARBA00023125"/>
    </source>
</evidence>
<dbReference type="Pfam" id="PF23588">
    <property type="entry name" value="HTH_CHD1_Hrp3"/>
    <property type="match status" value="1"/>
</dbReference>
<keyword evidence="7" id="KW-0805">Transcription regulation</keyword>
<feature type="compositionally biased region" description="Basic residues" evidence="12">
    <location>
        <begin position="1472"/>
        <end position="1487"/>
    </location>
</feature>
<evidence type="ECO:0000313" key="16">
    <source>
        <dbReference type="Proteomes" id="UP000515163"/>
    </source>
</evidence>
<feature type="compositionally biased region" description="Acidic residues" evidence="12">
    <location>
        <begin position="117"/>
        <end position="128"/>
    </location>
</feature>
<evidence type="ECO:0000256" key="9">
    <source>
        <dbReference type="ARBA" id="ARBA00023163"/>
    </source>
</evidence>
<dbReference type="InterPro" id="IPR023779">
    <property type="entry name" value="Chromodomain_CS"/>
</dbReference>
<keyword evidence="6" id="KW-0067">ATP-binding</keyword>
<sequence length="1874" mass="215768">MADSEGESDEEIDVLSNINDQNRIEMFVGTNSSKLVPQTTHPLSHVGGGLQRQKELGFNLRNEEESESDESDSSSGSESDSEDEEEEEDEEDDSSAAVSRPPVLHIRDIHPIKPSEDDLSPQDQDDLNSPDPSPNGPTSINGTKKTRFWEEDPEIYGIRRSGRQRKEPERFNVMLEESNDEETNGPVRKKKKSNTKRSNRLSSSEEWPTEGNDNSSGSDSTDSYTPEVSRPRPKPRARARAAPIQANTYSQQRFKAQLPKRNKIKEPAPDSEASDSDDDVSRCSSLRKAALNITSYKEESEDETDSEDVVEGNNGDWQEDYVEDDREMIERILDSRQGRPGEIGAITTVYSPQYEELQKKGPPDPKKEETEEQFLIKWKGWSHLHSTWESKKSLIDQNVKGMKKLDNFMKREKDIRAWKKIASPEDIEYFEVQQLMNSDLIEEYHQVERIIAHTTVSNTDELGNTVNQVDYLCKWAGMPYGESTWEDGSLVSRYFQDKIDDYLNRERSDKIPTKSAKVLRQRPKFTLIKKQPSYIGSNDKLILRDYQLDGLNWLVNSWCKGNSTILADEMGLGKTIQVISFLSYLFHSHTLYGPFLIVVPLSTMAAWQREFALWGSQLNVVVYLGDVTSRTKIREHEFYHKNKKLKINALLSTYEIILKDKHILSTFNWAGLVVDEAHRLKNDDSLLYKVLQEFHTNHRLLVTGTPLQNSLKELWALLHFLMPDKFARWEEFENTHSTQEQKDKGFSGLHKELEPYLLRRVKKDVEKSLPAKVEQILRVEMSSIQKQYYRWILTKNFRALNKGLKGNANSFLNIVMELKKCANHASLIRPLENPQLVFDPLQDLVRGSGKLFLLDKLLVRLKETGHRVLIFSQMVRMLDILAEYLQRRRFLFQRLDGSIRGDLRKKALDHFNAEGSEDFCFLLSTRAGGLGINLATADTVIIFDSDWNPQNDLQAQARAHRIGQRNQVNIYRLVSKGSVEEDIIERAKRKMVLDHLVIQRMDTTGRKVLSKTPTAPSTTTPFNKDELASILKFGAEDLFKEAEGEQDSQLQEMDIDDILRRAELRTSDDQPQTVGEELLSQFKMANFSIDEESINTPEPSNSSDNKTWEEIIPNDIRQKIEEEEKQKEQLALYLPPRSRKTVNKMNYDSEGEPASRKKQSKKKKSTSDSEDDGSDEDDKDTKRKRGRPRTIKREDIEGFNDSEIRKFVKSYKKFGRPQTRLDAIATDAELDDKPKEDIERLSDILHDGCLRAVKEYNEKLQEDPNFDGKKRGATLRIGNVTINAPSILKHEEELEPLAVAIPVDTAERKKYRLTFPAKSVHWGVPWDVSDDSMLLLGIYEHGMGNWEAIKADEGLQLASKILPPGNLKPQDKHLQTRAEYLIKLLKQVMQESKAEQLRKSSATLKTKIKRVRKKDTKKNVPSTDVSPGSSAVPSPAAVASPKVQIVNKEGGEARAEMSKPPPPPVVTETKQKSKKKVGSTKKEKKKAKKEEKPPKEEKEKEKEKKEKKETKVKEEREKKESSSMDEDQLPISSPESKHDNHAHVNSYSADHMDKETFDACKEKMRPVKRALKMLESPEQDVEDKDQVAQTRQCLLKIGDHIMDMTSQYKDHDVASEWRGNLWTFVSKFTAFEAKKLYKLYRHAVKKREETRQQHQQEKSQHKHGQSASKNGKPAASHSGQRSVLKRPPESVSLPGSSSKMPKLDTSRSRFGLDPDDSHRVGHGHSDKSKERPREGHDDRRRFYDRDRYSSHYDHPKTPDRPSDYSRTHERSSEHSRTKDQYSRTYDRLSDHHSRAFDKNYTKPFDKRSDHRDDHYRPRDYSFEHRHHSYSHRTLSESSPQSLNAHSPLDVIHSPRPLQESRKHYSDDKHRDKRS</sequence>
<evidence type="ECO:0000256" key="11">
    <source>
        <dbReference type="ARBA" id="ARBA00049360"/>
    </source>
</evidence>
<dbReference type="InterPro" id="IPR000953">
    <property type="entry name" value="Chromo/chromo_shadow_dom"/>
</dbReference>
<dbReference type="GO" id="GO:0042393">
    <property type="term" value="F:histone binding"/>
    <property type="evidence" value="ECO:0007669"/>
    <property type="project" value="TreeGrafter"/>
</dbReference>
<dbReference type="InterPro" id="IPR027417">
    <property type="entry name" value="P-loop_NTPase"/>
</dbReference>
<dbReference type="FunFam" id="3.40.50.10810:FF:000007">
    <property type="entry name" value="Chromodomain-helicase-DNA-binding protein 2 isoform 1"/>
    <property type="match status" value="1"/>
</dbReference>
<dbReference type="SMART" id="SM00298">
    <property type="entry name" value="CHROMO"/>
    <property type="match status" value="2"/>
</dbReference>
<dbReference type="Pfam" id="PF00385">
    <property type="entry name" value="Chromo"/>
    <property type="match status" value="2"/>
</dbReference>
<evidence type="ECO:0000256" key="4">
    <source>
        <dbReference type="ARBA" id="ARBA00022741"/>
    </source>
</evidence>
<feature type="compositionally biased region" description="Polar residues" evidence="12">
    <location>
        <begin position="29"/>
        <end position="42"/>
    </location>
</feature>
<dbReference type="PROSITE" id="PS00598">
    <property type="entry name" value="CHROMO_1"/>
    <property type="match status" value="2"/>
</dbReference>
<evidence type="ECO:0000256" key="5">
    <source>
        <dbReference type="ARBA" id="ARBA00022801"/>
    </source>
</evidence>
<dbReference type="Pfam" id="PF00271">
    <property type="entry name" value="Helicase_C"/>
    <property type="match status" value="1"/>
</dbReference>
<dbReference type="GO" id="GO:0000785">
    <property type="term" value="C:chromatin"/>
    <property type="evidence" value="ECO:0007669"/>
    <property type="project" value="TreeGrafter"/>
</dbReference>
<dbReference type="Gene3D" id="2.40.50.40">
    <property type="match status" value="2"/>
</dbReference>
<keyword evidence="16" id="KW-1185">Reference proteome</keyword>
<dbReference type="InterPro" id="IPR038718">
    <property type="entry name" value="SNF2-like_sf"/>
</dbReference>
<feature type="region of interest" description="Disordered" evidence="12">
    <location>
        <begin position="29"/>
        <end position="319"/>
    </location>
</feature>
<dbReference type="InterPro" id="IPR000330">
    <property type="entry name" value="SNF2_N"/>
</dbReference>
<feature type="domain" description="Helicase C-terminal" evidence="15">
    <location>
        <begin position="853"/>
        <end position="1009"/>
    </location>
</feature>
<dbReference type="Proteomes" id="UP000515163">
    <property type="component" value="Unplaced"/>
</dbReference>
<dbReference type="GO" id="GO:0003682">
    <property type="term" value="F:chromatin binding"/>
    <property type="evidence" value="ECO:0007669"/>
    <property type="project" value="TreeGrafter"/>
</dbReference>
<dbReference type="GeneID" id="116299923"/>
<keyword evidence="5" id="KW-0378">Hydrolase</keyword>
<feature type="region of interest" description="Disordered" evidence="12">
    <location>
        <begin position="1"/>
        <end position="20"/>
    </location>
</feature>
<dbReference type="SMART" id="SM00487">
    <property type="entry name" value="DEXDc"/>
    <property type="match status" value="1"/>
</dbReference>
<dbReference type="CDD" id="cd18793">
    <property type="entry name" value="SF2_C_SNF"/>
    <property type="match status" value="1"/>
</dbReference>
<proteinExistence type="inferred from homology"/>
<keyword evidence="4" id="KW-0547">Nucleotide-binding</keyword>
<feature type="region of interest" description="Disordered" evidence="12">
    <location>
        <begin position="1405"/>
        <end position="1550"/>
    </location>
</feature>
<dbReference type="GO" id="GO:0005634">
    <property type="term" value="C:nucleus"/>
    <property type="evidence" value="ECO:0007669"/>
    <property type="project" value="UniProtKB-SubCell"/>
</dbReference>
<dbReference type="GO" id="GO:0003677">
    <property type="term" value="F:DNA binding"/>
    <property type="evidence" value="ECO:0007669"/>
    <property type="project" value="UniProtKB-KW"/>
</dbReference>
<dbReference type="SUPFAM" id="SSF52540">
    <property type="entry name" value="P-loop containing nucleoside triphosphate hydrolases"/>
    <property type="match status" value="2"/>
</dbReference>
<dbReference type="FunFam" id="2.40.50.40:FF:000014">
    <property type="entry name" value="Chromodomain-helicase-DNA-binding protein 2 isoform 1"/>
    <property type="match status" value="1"/>
</dbReference>
<feature type="compositionally biased region" description="Acidic residues" evidence="12">
    <location>
        <begin position="299"/>
        <end position="310"/>
    </location>
</feature>
<feature type="region of interest" description="Disordered" evidence="12">
    <location>
        <begin position="1646"/>
        <end position="1874"/>
    </location>
</feature>
<feature type="compositionally biased region" description="Acidic residues" evidence="12">
    <location>
        <begin position="1"/>
        <end position="13"/>
    </location>
</feature>
<feature type="compositionally biased region" description="Basic and acidic residues" evidence="12">
    <location>
        <begin position="1488"/>
        <end position="1522"/>
    </location>
</feature>
<dbReference type="RefSeq" id="XP_031564505.1">
    <property type="nucleotide sequence ID" value="XM_031708645.1"/>
</dbReference>
<dbReference type="Pfam" id="PF18375">
    <property type="entry name" value="CDH1_2_SANT_HL1"/>
    <property type="match status" value="1"/>
</dbReference>
<dbReference type="PROSITE" id="PS00690">
    <property type="entry name" value="DEAH_ATP_HELICASE"/>
    <property type="match status" value="1"/>
</dbReference>
<evidence type="ECO:0000256" key="3">
    <source>
        <dbReference type="ARBA" id="ARBA00022737"/>
    </source>
</evidence>
<feature type="compositionally biased region" description="Acidic residues" evidence="12">
    <location>
        <begin position="79"/>
        <end position="94"/>
    </location>
</feature>
<dbReference type="InParanoid" id="A0A6P8IEP3"/>
<accession>A0A6P8IEP3</accession>
<dbReference type="PANTHER" id="PTHR45623">
    <property type="entry name" value="CHROMODOMAIN-HELICASE-DNA-BINDING PROTEIN 3-RELATED-RELATED"/>
    <property type="match status" value="1"/>
</dbReference>
<feature type="compositionally biased region" description="Low complexity" evidence="12">
    <location>
        <begin position="1425"/>
        <end position="1443"/>
    </location>
</feature>
<evidence type="ECO:0000256" key="7">
    <source>
        <dbReference type="ARBA" id="ARBA00023015"/>
    </source>
</evidence>
<dbReference type="SUPFAM" id="SSF54160">
    <property type="entry name" value="Chromo domain-like"/>
    <property type="match status" value="2"/>
</dbReference>
<feature type="compositionally biased region" description="Low complexity" evidence="12">
    <location>
        <begin position="211"/>
        <end position="223"/>
    </location>
</feature>
<dbReference type="InterPro" id="IPR040793">
    <property type="entry name" value="CDH1_2_SANT_HL1"/>
</dbReference>
<feature type="domain" description="Chromo" evidence="13">
    <location>
        <begin position="445"/>
        <end position="514"/>
    </location>
</feature>
<dbReference type="SMART" id="SM00490">
    <property type="entry name" value="HELICc"/>
    <property type="match status" value="1"/>
</dbReference>
<dbReference type="FunCoup" id="A0A6P8IEP3">
    <property type="interactions" value="2880"/>
</dbReference>
<feature type="compositionally biased region" description="Basic and acidic residues" evidence="12">
    <location>
        <begin position="1646"/>
        <end position="1659"/>
    </location>
</feature>
<dbReference type="GO" id="GO:0140658">
    <property type="term" value="F:ATP-dependent chromatin remodeler activity"/>
    <property type="evidence" value="ECO:0007669"/>
    <property type="project" value="TreeGrafter"/>
</dbReference>
<dbReference type="CDD" id="cd18661">
    <property type="entry name" value="CD2_tandem_CHD1-2_like"/>
    <property type="match status" value="1"/>
</dbReference>
<dbReference type="InterPro" id="IPR056302">
    <property type="entry name" value="CHD1-2/Hrp3_HTH"/>
</dbReference>
<dbReference type="InterPro" id="IPR049730">
    <property type="entry name" value="SNF2/RAD54-like_C"/>
</dbReference>
<feature type="compositionally biased region" description="Basic and acidic residues" evidence="12">
    <location>
        <begin position="105"/>
        <end position="116"/>
    </location>
</feature>
<dbReference type="CDD" id="cd17993">
    <property type="entry name" value="DEXHc_CHD1_2"/>
    <property type="match status" value="1"/>
</dbReference>
<feature type="compositionally biased region" description="Basic and acidic residues" evidence="12">
    <location>
        <begin position="1701"/>
        <end position="1823"/>
    </location>
</feature>
<keyword evidence="3" id="KW-0677">Repeat</keyword>
<keyword evidence="9" id="KW-0804">Transcription</keyword>
<dbReference type="GO" id="GO:0034728">
    <property type="term" value="P:nucleosome organization"/>
    <property type="evidence" value="ECO:0007669"/>
    <property type="project" value="TreeGrafter"/>
</dbReference>
<comment type="subcellular location">
    <subcellularLocation>
        <location evidence="1">Nucleus</location>
    </subcellularLocation>
</comment>
<evidence type="ECO:0000256" key="1">
    <source>
        <dbReference type="ARBA" id="ARBA00004123"/>
    </source>
</evidence>
<dbReference type="Gene3D" id="3.40.50.300">
    <property type="entry name" value="P-loop containing nucleotide triphosphate hydrolases"/>
    <property type="match status" value="1"/>
</dbReference>
<comment type="similarity">
    <text evidence="2">Belongs to the SNF2/RAD54 helicase family.</text>
</comment>
<dbReference type="Pfam" id="PF13907">
    <property type="entry name" value="CHD1-like_C"/>
    <property type="match status" value="1"/>
</dbReference>
<dbReference type="Pfam" id="PF00176">
    <property type="entry name" value="SNF2-rel_dom"/>
    <property type="match status" value="1"/>
</dbReference>
<evidence type="ECO:0000313" key="17">
    <source>
        <dbReference type="RefSeq" id="XP_031564505.1"/>
    </source>
</evidence>
<dbReference type="Gene3D" id="1.10.10.60">
    <property type="entry name" value="Homeodomain-like"/>
    <property type="match status" value="1"/>
</dbReference>
<dbReference type="PANTHER" id="PTHR45623:SF14">
    <property type="entry name" value="CHROMODOMAIN-HELICASE-DNA-BINDING PROTEIN 1"/>
    <property type="match status" value="1"/>
</dbReference>
<dbReference type="InterPro" id="IPR025260">
    <property type="entry name" value="CHD1-like_C"/>
</dbReference>
<dbReference type="FunFam" id="3.40.50.300:FF:000130">
    <property type="entry name" value="Chromodomain-helicase-DNA-binding protein 2 isoform 1"/>
    <property type="match status" value="1"/>
</dbReference>
<protein>
    <submittedName>
        <fullName evidence="17">Chromodomain-helicase-DNA-binding protein 1-like isoform X1</fullName>
    </submittedName>
</protein>
<evidence type="ECO:0000256" key="6">
    <source>
        <dbReference type="ARBA" id="ARBA00022840"/>
    </source>
</evidence>
<feature type="compositionally biased region" description="Basic residues" evidence="12">
    <location>
        <begin position="187"/>
        <end position="199"/>
    </location>
</feature>
<feature type="region of interest" description="Disordered" evidence="12">
    <location>
        <begin position="1128"/>
        <end position="1196"/>
    </location>
</feature>
<organism evidence="16 17">
    <name type="scientific">Actinia tenebrosa</name>
    <name type="common">Australian red waratah sea anemone</name>
    <dbReference type="NCBI Taxonomy" id="6105"/>
    <lineage>
        <taxon>Eukaryota</taxon>
        <taxon>Metazoa</taxon>
        <taxon>Cnidaria</taxon>
        <taxon>Anthozoa</taxon>
        <taxon>Hexacorallia</taxon>
        <taxon>Actiniaria</taxon>
        <taxon>Actiniidae</taxon>
        <taxon>Actinia</taxon>
    </lineage>
</organism>
<feature type="compositionally biased region" description="Polar residues" evidence="12">
    <location>
        <begin position="1831"/>
        <end position="1844"/>
    </location>
</feature>
<dbReference type="PROSITE" id="PS51192">
    <property type="entry name" value="HELICASE_ATP_BIND_1"/>
    <property type="match status" value="1"/>
</dbReference>
<dbReference type="InterPro" id="IPR002464">
    <property type="entry name" value="DNA/RNA_helicase_DEAH_CS"/>
</dbReference>
<feature type="compositionally biased region" description="Acidic residues" evidence="12">
    <location>
        <begin position="1168"/>
        <end position="1178"/>
    </location>
</feature>
<evidence type="ECO:0000259" key="14">
    <source>
        <dbReference type="PROSITE" id="PS51192"/>
    </source>
</evidence>
<name>A0A6P8IEP3_ACTTE</name>
<gene>
    <name evidence="17" type="primary">LOC116299923</name>
</gene>
<feature type="compositionally biased region" description="Basic residues" evidence="12">
    <location>
        <begin position="1406"/>
        <end position="1416"/>
    </location>
</feature>
<reference evidence="17" key="1">
    <citation type="submission" date="2025-08" db="UniProtKB">
        <authorList>
            <consortium name="RefSeq"/>
        </authorList>
    </citation>
    <scope>IDENTIFICATION</scope>
    <source>
        <tissue evidence="17">Tentacle</tissue>
    </source>
</reference>
<feature type="compositionally biased region" description="Polar residues" evidence="12">
    <location>
        <begin position="245"/>
        <end position="254"/>
    </location>
</feature>
<dbReference type="PROSITE" id="PS51194">
    <property type="entry name" value="HELICASE_CTER"/>
    <property type="match status" value="1"/>
</dbReference>
<keyword evidence="10" id="KW-0539">Nucleus</keyword>
<evidence type="ECO:0000259" key="13">
    <source>
        <dbReference type="PROSITE" id="PS50013"/>
    </source>
</evidence>
<evidence type="ECO:0000256" key="10">
    <source>
        <dbReference type="ARBA" id="ARBA00023242"/>
    </source>
</evidence>
<dbReference type="PROSITE" id="PS50013">
    <property type="entry name" value="CHROMO_2"/>
    <property type="match status" value="2"/>
</dbReference>